<name>A0A1G9MYR7_9SPHI</name>
<dbReference type="EMBL" id="FNHH01000002">
    <property type="protein sequence ID" value="SDL79027.1"/>
    <property type="molecule type" value="Genomic_DNA"/>
</dbReference>
<gene>
    <name evidence="2" type="ORF">SAMN05421813_102155</name>
</gene>
<dbReference type="Pfam" id="PF00149">
    <property type="entry name" value="Metallophos"/>
    <property type="match status" value="1"/>
</dbReference>
<dbReference type="RefSeq" id="WP_090698946.1">
    <property type="nucleotide sequence ID" value="NZ_FNHH01000002.1"/>
</dbReference>
<evidence type="ECO:0000313" key="3">
    <source>
        <dbReference type="Proteomes" id="UP000199226"/>
    </source>
</evidence>
<dbReference type="InterPro" id="IPR029052">
    <property type="entry name" value="Metallo-depent_PP-like"/>
</dbReference>
<evidence type="ECO:0000313" key="2">
    <source>
        <dbReference type="EMBL" id="SDL79027.1"/>
    </source>
</evidence>
<protein>
    <submittedName>
        <fullName evidence="2">3',5'-cyclic AMP phosphodiesterase CpdA</fullName>
    </submittedName>
</protein>
<keyword evidence="3" id="KW-1185">Reference proteome</keyword>
<proteinExistence type="predicted"/>
<feature type="domain" description="Calcineurin-like phosphoesterase" evidence="1">
    <location>
        <begin position="46"/>
        <end position="222"/>
    </location>
</feature>
<dbReference type="Gene3D" id="3.60.21.10">
    <property type="match status" value="1"/>
</dbReference>
<dbReference type="GO" id="GO:0016787">
    <property type="term" value="F:hydrolase activity"/>
    <property type="evidence" value="ECO:0007669"/>
    <property type="project" value="InterPro"/>
</dbReference>
<evidence type="ECO:0000259" key="1">
    <source>
        <dbReference type="Pfam" id="PF00149"/>
    </source>
</evidence>
<dbReference type="InterPro" id="IPR051918">
    <property type="entry name" value="STPP_CPPED1"/>
</dbReference>
<sequence>MKKNIKDQSRRIFIRQISLASALLLSGKITDLSASEVYGLKSKVKLRFAVASDFHYGQPDTAFDEMTEKVINQINLFNKTNKLNFCLINGDIIHNEKSFLPLVKKKIDQLEVPYFVTRGNHDMVSSEFWNEVWKMPLNHSFEAKDSAFILADTSNEQGTYVSPDLVWLESKLEQYKSKKNVFLILHIPQAKWTKHAIDTPDFFTLIKKYPNIRAGLHGHEHDQDGVKMADNIPFLFDSHVGGNWGTPYKGFRVLELLNDGTLVTYMMNPTEKLAEMKY</sequence>
<dbReference type="OrthoDB" id="9816081at2"/>
<dbReference type="InterPro" id="IPR004843">
    <property type="entry name" value="Calcineurin-like_PHP"/>
</dbReference>
<dbReference type="Proteomes" id="UP000199226">
    <property type="component" value="Unassembled WGS sequence"/>
</dbReference>
<dbReference type="PANTHER" id="PTHR43143:SF1">
    <property type="entry name" value="SERINE_THREONINE-PROTEIN PHOSPHATASE CPPED1"/>
    <property type="match status" value="1"/>
</dbReference>
<dbReference type="PANTHER" id="PTHR43143">
    <property type="entry name" value="METALLOPHOSPHOESTERASE, CALCINEURIN SUPERFAMILY"/>
    <property type="match status" value="1"/>
</dbReference>
<dbReference type="SUPFAM" id="SSF56300">
    <property type="entry name" value="Metallo-dependent phosphatases"/>
    <property type="match status" value="1"/>
</dbReference>
<organism evidence="2 3">
    <name type="scientific">Daejeonella rubra</name>
    <dbReference type="NCBI Taxonomy" id="990371"/>
    <lineage>
        <taxon>Bacteria</taxon>
        <taxon>Pseudomonadati</taxon>
        <taxon>Bacteroidota</taxon>
        <taxon>Sphingobacteriia</taxon>
        <taxon>Sphingobacteriales</taxon>
        <taxon>Sphingobacteriaceae</taxon>
        <taxon>Daejeonella</taxon>
    </lineage>
</organism>
<dbReference type="STRING" id="990371.SAMN05421813_102155"/>
<accession>A0A1G9MYR7</accession>
<dbReference type="AlphaFoldDB" id="A0A1G9MYR7"/>
<reference evidence="3" key="1">
    <citation type="submission" date="2016-10" db="EMBL/GenBank/DDBJ databases">
        <authorList>
            <person name="Varghese N."/>
            <person name="Submissions S."/>
        </authorList>
    </citation>
    <scope>NUCLEOTIDE SEQUENCE [LARGE SCALE GENOMIC DNA]</scope>
    <source>
        <strain evidence="3">DSM 24536</strain>
    </source>
</reference>